<dbReference type="EMBL" id="BTRK01000005">
    <property type="protein sequence ID" value="GMR55855.1"/>
    <property type="molecule type" value="Genomic_DNA"/>
</dbReference>
<dbReference type="AlphaFoldDB" id="A0AAN5D520"/>
<accession>A0AAN5D520</accession>
<keyword evidence="3" id="KW-1185">Reference proteome</keyword>
<sequence>LRSDCLEFEVVPERCLKNSSVEFHIGTPINQVITMLQLNARILHGIKFMFSKKDPFKRDISIHLENNGIWLIFDARSQLLKFIEVDNFSKIVLRYCNQVFSEPGAEATMDKVEESFGSTHPGAYDESEKVYIQSWRGLSFCFPTTNSNHVEVAPGFGPNLRSLKYDSNSAPTLTKMTIFKGTQLTKNSEPLDVPQLAYAGQNRLILAEAVRDKLGHGRITGMCFLFTTEDKVKMATRSATANDYELVTLKRNVAFGDHVTQVLATLGAPSKVFYKSDDKMSIHKGRAKETVEPQPHFFFNYFSMGFDILFDFSTKCVIKFVLHTNIPGHYHFGVYNRCEFRVACDSEGEETVLETASKYDDFSSILHSPQPVVISRQSTEDRNPFGATFAYGTQQVVVEVMENFHIAALTIFAAS</sequence>
<dbReference type="Pfam" id="PF03676">
    <property type="entry name" value="PHAF1"/>
    <property type="match status" value="1"/>
</dbReference>
<dbReference type="Proteomes" id="UP001328107">
    <property type="component" value="Unassembled WGS sequence"/>
</dbReference>
<evidence type="ECO:0000313" key="3">
    <source>
        <dbReference type="Proteomes" id="UP001328107"/>
    </source>
</evidence>
<dbReference type="PANTHER" id="PTHR13465:SF2">
    <property type="entry name" value="PHAGOSOME ASSEMBLY FACTOR 1"/>
    <property type="match status" value="1"/>
</dbReference>
<protein>
    <submittedName>
        <fullName evidence="2">Uncharacterized protein</fullName>
    </submittedName>
</protein>
<evidence type="ECO:0000256" key="1">
    <source>
        <dbReference type="ARBA" id="ARBA00024339"/>
    </source>
</evidence>
<gene>
    <name evidence="2" type="ORF">PMAYCL1PPCAC_26050</name>
</gene>
<dbReference type="GO" id="GO:0005802">
    <property type="term" value="C:trans-Golgi network"/>
    <property type="evidence" value="ECO:0007669"/>
    <property type="project" value="TreeGrafter"/>
</dbReference>
<name>A0AAN5D520_9BILA</name>
<dbReference type="GO" id="GO:0043001">
    <property type="term" value="P:Golgi to plasma membrane protein transport"/>
    <property type="evidence" value="ECO:0007669"/>
    <property type="project" value="TreeGrafter"/>
</dbReference>
<feature type="non-terminal residue" evidence="2">
    <location>
        <position position="1"/>
    </location>
</feature>
<reference evidence="3" key="1">
    <citation type="submission" date="2022-10" db="EMBL/GenBank/DDBJ databases">
        <title>Genome assembly of Pristionchus species.</title>
        <authorList>
            <person name="Yoshida K."/>
            <person name="Sommer R.J."/>
        </authorList>
    </citation>
    <scope>NUCLEOTIDE SEQUENCE [LARGE SCALE GENOMIC DNA]</scope>
    <source>
        <strain evidence="3">RS5460</strain>
    </source>
</reference>
<dbReference type="PANTHER" id="PTHR13465">
    <property type="entry name" value="UPF0183 PROTEIN"/>
    <property type="match status" value="1"/>
</dbReference>
<dbReference type="InterPro" id="IPR005373">
    <property type="entry name" value="PHAF1"/>
</dbReference>
<proteinExistence type="inferred from homology"/>
<comment type="caution">
    <text evidence="2">The sequence shown here is derived from an EMBL/GenBank/DDBJ whole genome shotgun (WGS) entry which is preliminary data.</text>
</comment>
<dbReference type="InterPro" id="IPR039156">
    <property type="entry name" value="PHAF1/BROMI"/>
</dbReference>
<evidence type="ECO:0000313" key="2">
    <source>
        <dbReference type="EMBL" id="GMR55855.1"/>
    </source>
</evidence>
<organism evidence="2 3">
    <name type="scientific">Pristionchus mayeri</name>
    <dbReference type="NCBI Taxonomy" id="1317129"/>
    <lineage>
        <taxon>Eukaryota</taxon>
        <taxon>Metazoa</taxon>
        <taxon>Ecdysozoa</taxon>
        <taxon>Nematoda</taxon>
        <taxon>Chromadorea</taxon>
        <taxon>Rhabditida</taxon>
        <taxon>Rhabditina</taxon>
        <taxon>Diplogasteromorpha</taxon>
        <taxon>Diplogasteroidea</taxon>
        <taxon>Neodiplogasteridae</taxon>
        <taxon>Pristionchus</taxon>
    </lineage>
</organism>
<comment type="similarity">
    <text evidence="1">Belongs to the PHAF1 family.</text>
</comment>